<feature type="compositionally biased region" description="Basic and acidic residues" evidence="1">
    <location>
        <begin position="416"/>
        <end position="428"/>
    </location>
</feature>
<organism evidence="3 4">
    <name type="scientific">Verruconis gallopava</name>
    <dbReference type="NCBI Taxonomy" id="253628"/>
    <lineage>
        <taxon>Eukaryota</taxon>
        <taxon>Fungi</taxon>
        <taxon>Dikarya</taxon>
        <taxon>Ascomycota</taxon>
        <taxon>Pezizomycotina</taxon>
        <taxon>Dothideomycetes</taxon>
        <taxon>Pleosporomycetidae</taxon>
        <taxon>Venturiales</taxon>
        <taxon>Sympoventuriaceae</taxon>
        <taxon>Verruconis</taxon>
    </lineage>
</organism>
<dbReference type="VEuPathDB" id="FungiDB:PV09_04064"/>
<dbReference type="OrthoDB" id="2152680at2759"/>
<feature type="region of interest" description="Disordered" evidence="1">
    <location>
        <begin position="527"/>
        <end position="551"/>
    </location>
</feature>
<name>A0A0D2B0L6_9PEZI</name>
<dbReference type="Pfam" id="PF14831">
    <property type="entry name" value="DUF4484"/>
    <property type="match status" value="1"/>
</dbReference>
<reference evidence="3 4" key="1">
    <citation type="submission" date="2015-01" db="EMBL/GenBank/DDBJ databases">
        <title>The Genome Sequence of Ochroconis gallopava CBS43764.</title>
        <authorList>
            <consortium name="The Broad Institute Genomics Platform"/>
            <person name="Cuomo C."/>
            <person name="de Hoog S."/>
            <person name="Gorbushina A."/>
            <person name="Stielow B."/>
            <person name="Teixiera M."/>
            <person name="Abouelleil A."/>
            <person name="Chapman S.B."/>
            <person name="Priest M."/>
            <person name="Young S.K."/>
            <person name="Wortman J."/>
            <person name="Nusbaum C."/>
            <person name="Birren B."/>
        </authorList>
    </citation>
    <scope>NUCLEOTIDE SEQUENCE [LARGE SCALE GENOMIC DNA]</scope>
    <source>
        <strain evidence="3 4">CBS 43764</strain>
    </source>
</reference>
<evidence type="ECO:0000313" key="3">
    <source>
        <dbReference type="EMBL" id="KIW04889.1"/>
    </source>
</evidence>
<proteinExistence type="predicted"/>
<dbReference type="GO" id="GO:0005811">
    <property type="term" value="C:lipid droplet"/>
    <property type="evidence" value="ECO:0007669"/>
    <property type="project" value="TreeGrafter"/>
</dbReference>
<dbReference type="EMBL" id="KN847539">
    <property type="protein sequence ID" value="KIW04889.1"/>
    <property type="molecule type" value="Genomic_DNA"/>
</dbReference>
<dbReference type="FunCoup" id="A0A0D2B0L6">
    <property type="interactions" value="29"/>
</dbReference>
<dbReference type="InterPro" id="IPR028115">
    <property type="entry name" value="DUF4484"/>
</dbReference>
<accession>A0A0D2B0L6</accession>
<feature type="region of interest" description="Disordered" evidence="1">
    <location>
        <begin position="410"/>
        <end position="431"/>
    </location>
</feature>
<feature type="region of interest" description="Disordered" evidence="1">
    <location>
        <begin position="324"/>
        <end position="343"/>
    </location>
</feature>
<evidence type="ECO:0000259" key="2">
    <source>
        <dbReference type="Pfam" id="PF14831"/>
    </source>
</evidence>
<protein>
    <recommendedName>
        <fullName evidence="2">DUF4484 domain-containing protein</fullName>
    </recommendedName>
</protein>
<dbReference type="HOGENOM" id="CLU_019791_0_0_1"/>
<feature type="compositionally biased region" description="Acidic residues" evidence="1">
    <location>
        <begin position="537"/>
        <end position="549"/>
    </location>
</feature>
<dbReference type="PANTHER" id="PTHR28153">
    <property type="entry name" value="PROTEIN, PUTATIVE-RELATED"/>
    <property type="match status" value="1"/>
</dbReference>
<dbReference type="RefSeq" id="XP_016214758.1">
    <property type="nucleotide sequence ID" value="XM_016357354.1"/>
</dbReference>
<feature type="domain" description="DUF4484" evidence="2">
    <location>
        <begin position="428"/>
        <end position="601"/>
    </location>
</feature>
<dbReference type="InParanoid" id="A0A0D2B0L6"/>
<dbReference type="GeneID" id="27312037"/>
<dbReference type="Proteomes" id="UP000053259">
    <property type="component" value="Unassembled WGS sequence"/>
</dbReference>
<sequence>MAEQSGASASQASSWEPPPPLAALFLIKFDVKVGYTIAWKQSLAGVPLEGVVEYKSLPSGLHNVKHDLVYFVHERWAGVSAFRNAEAEQGERGARFIAVGALVRLGDGRLGRAWEHAGPLTDLAARLVADTGEVRPLEEYWDAHRASGDGDGEVSKEPDSPFTVARRRNRALSSVTLGASGVLQQTLPEHHPAYSILGFLDTFGPLAFALHRMALLRRRILIVTPPPVKAPCEYVYDLSILSSLPHSLSYTPPSEALTRLRPLFNLGIHDIPYLTTLSKPLSNGSSSDAHSEPGYNGFIACTTDEILAMKPELYDVLVELPRPSRSLRTAGPGRKPRNKGAGAQRWPVMRLSGSGDEMKATQRDLRRYRSLRRALSPLTKMESERQSVDMQDEDSEETHLLFNSVHERFDDEGEEELQHRQDEEKVTEKPTWSELAYSSFMWWASAGEREEGLKTEDDQDAALLGNLPDLVRREVERRRYRDDSDDEDTAHHGGERRAEIEMAIIAYFHRLTRTLFEGAEMALQPEVRRAPSQVVAQDEDDDDDDDDEDTVRFESDDLRRCGLDVWSDRDRRFIVAFADLWFGRAVEVRGAGIECCGMRIC</sequence>
<evidence type="ECO:0000256" key="1">
    <source>
        <dbReference type="SAM" id="MobiDB-lite"/>
    </source>
</evidence>
<evidence type="ECO:0000313" key="4">
    <source>
        <dbReference type="Proteomes" id="UP000053259"/>
    </source>
</evidence>
<dbReference type="AlphaFoldDB" id="A0A0D2B0L6"/>
<dbReference type="PANTHER" id="PTHR28153:SF1">
    <property type="entry name" value="DUF4484 DOMAIN-CONTAINING PROTEIN"/>
    <property type="match status" value="1"/>
</dbReference>
<dbReference type="STRING" id="253628.A0A0D2B0L6"/>
<keyword evidence="4" id="KW-1185">Reference proteome</keyword>
<gene>
    <name evidence="3" type="ORF">PV09_04064</name>
</gene>
<dbReference type="InterPro" id="IPR018626">
    <property type="entry name" value="LCHN/Anr2"/>
</dbReference>
<dbReference type="InterPro" id="IPR053056">
    <property type="entry name" value="Lipid_Metab_Assoc_Protein"/>
</dbReference>
<dbReference type="Pfam" id="PF09804">
    <property type="entry name" value="DENND11"/>
    <property type="match status" value="1"/>
</dbReference>